<evidence type="ECO:0008006" key="4">
    <source>
        <dbReference type="Google" id="ProtNLM"/>
    </source>
</evidence>
<dbReference type="InterPro" id="IPR021109">
    <property type="entry name" value="Peptidase_aspartic_dom_sf"/>
</dbReference>
<evidence type="ECO:0000313" key="2">
    <source>
        <dbReference type="EMBL" id="PVU88029.1"/>
    </source>
</evidence>
<dbReference type="Pfam" id="PF08284">
    <property type="entry name" value="RVP_2"/>
    <property type="match status" value="1"/>
</dbReference>
<proteinExistence type="predicted"/>
<feature type="compositionally biased region" description="Polar residues" evidence="1">
    <location>
        <begin position="48"/>
        <end position="64"/>
    </location>
</feature>
<feature type="region of interest" description="Disordered" evidence="1">
    <location>
        <begin position="48"/>
        <end position="69"/>
    </location>
</feature>
<organism evidence="2 3">
    <name type="scientific">Smittium simulii</name>
    <dbReference type="NCBI Taxonomy" id="133385"/>
    <lineage>
        <taxon>Eukaryota</taxon>
        <taxon>Fungi</taxon>
        <taxon>Fungi incertae sedis</taxon>
        <taxon>Zoopagomycota</taxon>
        <taxon>Kickxellomycotina</taxon>
        <taxon>Harpellomycetes</taxon>
        <taxon>Harpellales</taxon>
        <taxon>Legeriomycetaceae</taxon>
        <taxon>Smittium</taxon>
    </lineage>
</organism>
<dbReference type="STRING" id="133385.A0A2T9Y6R0"/>
<accession>A0A2T9Y6R0</accession>
<evidence type="ECO:0000313" key="3">
    <source>
        <dbReference type="Proteomes" id="UP000245383"/>
    </source>
</evidence>
<dbReference type="Proteomes" id="UP000245383">
    <property type="component" value="Unassembled WGS sequence"/>
</dbReference>
<dbReference type="CDD" id="cd00303">
    <property type="entry name" value="retropepsin_like"/>
    <property type="match status" value="1"/>
</dbReference>
<gene>
    <name evidence="2" type="ORF">BB561_006060</name>
</gene>
<evidence type="ECO:0000256" key="1">
    <source>
        <dbReference type="SAM" id="MobiDB-lite"/>
    </source>
</evidence>
<dbReference type="EMBL" id="MBFR01000422">
    <property type="protein sequence ID" value="PVU88029.1"/>
    <property type="molecule type" value="Genomic_DNA"/>
</dbReference>
<reference evidence="2 3" key="1">
    <citation type="journal article" date="2018" name="MBio">
        <title>Comparative Genomics Reveals the Core Gene Toolbox for the Fungus-Insect Symbiosis.</title>
        <authorList>
            <person name="Wang Y."/>
            <person name="Stata M."/>
            <person name="Wang W."/>
            <person name="Stajich J.E."/>
            <person name="White M.M."/>
            <person name="Moncalvo J.M."/>
        </authorList>
    </citation>
    <scope>NUCLEOTIDE SEQUENCE [LARGE SCALE GENOMIC DNA]</scope>
    <source>
        <strain evidence="2 3">SWE-8-4</strain>
    </source>
</reference>
<keyword evidence="3" id="KW-1185">Reference proteome</keyword>
<sequence length="264" mass="30039">MMGLPDTLEGNIDLAIRIDNRLANRKMLSNNLEKTNYHYNRNFGNNSHAFNTTESHSTASSPPGNHTPMEIDAIASSTYTKLSEEEKLFNKNSNKFISSFCLIDSGASENFISKKLIKKLNLPTLTLDITISLETIDGKQILGSPIQEYCKNVTLKFNENHIEKINLWESNSIGFISEYCKSNCAFTREINAVFKPMDDLYNSESDSEQLLDKNNSVEEKMVDSYIEEVKDNSTDSEEFYDVNDKVYTSCKVLNEDENIYLIVN</sequence>
<comment type="caution">
    <text evidence="2">The sequence shown here is derived from an EMBL/GenBank/DDBJ whole genome shotgun (WGS) entry which is preliminary data.</text>
</comment>
<protein>
    <recommendedName>
        <fullName evidence="4">Peptidase A2 domain-containing protein</fullName>
    </recommendedName>
</protein>
<name>A0A2T9Y6R0_9FUNG</name>
<dbReference type="OrthoDB" id="128646at2759"/>
<dbReference type="Gene3D" id="2.40.70.10">
    <property type="entry name" value="Acid Proteases"/>
    <property type="match status" value="1"/>
</dbReference>
<dbReference type="AlphaFoldDB" id="A0A2T9Y6R0"/>